<dbReference type="AlphaFoldDB" id="A0AA36GFR4"/>
<feature type="signal peptide" evidence="2">
    <location>
        <begin position="1"/>
        <end position="16"/>
    </location>
</feature>
<keyword evidence="2" id="KW-0732">Signal</keyword>
<dbReference type="InterPro" id="IPR000782">
    <property type="entry name" value="FAS1_domain"/>
</dbReference>
<dbReference type="Gene3D" id="2.30.180.10">
    <property type="entry name" value="FAS1 domain"/>
    <property type="match status" value="2"/>
</dbReference>
<evidence type="ECO:0000256" key="1">
    <source>
        <dbReference type="SAM" id="MobiDB-lite"/>
    </source>
</evidence>
<dbReference type="SMART" id="SM00554">
    <property type="entry name" value="FAS1"/>
    <property type="match status" value="2"/>
</dbReference>
<feature type="non-terminal residue" evidence="4">
    <location>
        <position position="1"/>
    </location>
</feature>
<keyword evidence="5" id="KW-1185">Reference proteome</keyword>
<evidence type="ECO:0000259" key="3">
    <source>
        <dbReference type="PROSITE" id="PS50213"/>
    </source>
</evidence>
<dbReference type="GO" id="GO:0030198">
    <property type="term" value="P:extracellular matrix organization"/>
    <property type="evidence" value="ECO:0007669"/>
    <property type="project" value="TreeGrafter"/>
</dbReference>
<protein>
    <recommendedName>
        <fullName evidence="3">FAS1 domain-containing protein</fullName>
    </recommendedName>
</protein>
<evidence type="ECO:0000256" key="2">
    <source>
        <dbReference type="SAM" id="SignalP"/>
    </source>
</evidence>
<dbReference type="InterPro" id="IPR050904">
    <property type="entry name" value="Adhesion/Biosynth-related"/>
</dbReference>
<feature type="compositionally biased region" description="Basic and acidic residues" evidence="1">
    <location>
        <begin position="95"/>
        <end position="109"/>
    </location>
</feature>
<dbReference type="GO" id="GO:0050839">
    <property type="term" value="F:cell adhesion molecule binding"/>
    <property type="evidence" value="ECO:0007669"/>
    <property type="project" value="TreeGrafter"/>
</dbReference>
<dbReference type="PANTHER" id="PTHR10900">
    <property type="entry name" value="PERIOSTIN-RELATED"/>
    <property type="match status" value="1"/>
</dbReference>
<name>A0AA36GFR4_9BILA</name>
<feature type="region of interest" description="Disordered" evidence="1">
    <location>
        <begin position="92"/>
        <end position="115"/>
    </location>
</feature>
<accession>A0AA36GFR4</accession>
<dbReference type="GO" id="GO:0007155">
    <property type="term" value="P:cell adhesion"/>
    <property type="evidence" value="ECO:0007669"/>
    <property type="project" value="TreeGrafter"/>
</dbReference>
<dbReference type="EMBL" id="CATQJA010002709">
    <property type="protein sequence ID" value="CAJ0586638.1"/>
    <property type="molecule type" value="Genomic_DNA"/>
</dbReference>
<feature type="chain" id="PRO_5041371110" description="FAS1 domain-containing protein" evidence="2">
    <location>
        <begin position="17"/>
        <end position="751"/>
    </location>
</feature>
<dbReference type="InterPro" id="IPR036378">
    <property type="entry name" value="FAS1_dom_sf"/>
</dbReference>
<dbReference type="Pfam" id="PF02469">
    <property type="entry name" value="Fasciclin"/>
    <property type="match status" value="2"/>
</dbReference>
<proteinExistence type="predicted"/>
<organism evidence="4 5">
    <name type="scientific">Mesorhabditis spiculigera</name>
    <dbReference type="NCBI Taxonomy" id="96644"/>
    <lineage>
        <taxon>Eukaryota</taxon>
        <taxon>Metazoa</taxon>
        <taxon>Ecdysozoa</taxon>
        <taxon>Nematoda</taxon>
        <taxon>Chromadorea</taxon>
        <taxon>Rhabditida</taxon>
        <taxon>Rhabditina</taxon>
        <taxon>Rhabditomorpha</taxon>
        <taxon>Rhabditoidea</taxon>
        <taxon>Rhabditidae</taxon>
        <taxon>Mesorhabditinae</taxon>
        <taxon>Mesorhabditis</taxon>
    </lineage>
</organism>
<evidence type="ECO:0000313" key="5">
    <source>
        <dbReference type="Proteomes" id="UP001177023"/>
    </source>
</evidence>
<sequence>MRSIVLLLLFPGLLFAQLGAFYSLFDDADYPSDEQPRSRVVSRVVSSQKDPDYLDRQQRIVTDLGKIVGQTNDLFSKLMGVIKDEATAEVSDQAKVSDDSVKDSNRERGSNTGSSTVNRVFNLFDTISSIPFRNRRVSGDHVCVREITSRLTATGGRRSSEHSCQRFRKAQKCVERRETPSGGQETARLEECCAGWDTEDILSNGCTKRVEMASLEDRMRQLNYERSDYAGLGMEEKRNAVTYLLPKRTANMARAPKAVILRGIQKDYDWSNGDELESMDKGKYHVEQYNEGSQVITQINCAKLLRPNIEADGAIVHMTDVELHPAEHTLLKILEGDARFKQFNGLLNDDTRELLSSPEKKYTVFAIRDEDFDKMSDSVKEQLKLKGGCLKELVYSHIVEGSYCRNSLPNQFLVSLDGASHKAQEWAKNGTSYLRIGDARLVEGDYVAENGVLHVVDDLLDGERLLTWRDHLKVRAPEFVNALSDLPIDGPVTIFVPPTESLNSSKFDPKSSIITGKTLDLSESGIASVHDGKKVFYGKPTRHVSPISMRISLGHSPRSSFRVGCSEVLHAPIHSCNAAIYFVNKPIQASSQSLLEYLSGRKDLSKFLELIERSGTDTLLRGHKSILTIFAPTNDAFSNNEFRRLSANTTLSAHFVKRYMVDEPLCRSDLAHDPSEIKVEMYENLEGEGLTAEGDDDHLSIDGIAVLEPEIVLSDAIVYILEGTLPPKNRRPIGRFPAGGLPLSLLNIFGS</sequence>
<evidence type="ECO:0000313" key="4">
    <source>
        <dbReference type="EMBL" id="CAJ0586638.1"/>
    </source>
</evidence>
<comment type="caution">
    <text evidence="4">The sequence shown here is derived from an EMBL/GenBank/DDBJ whole genome shotgun (WGS) entry which is preliminary data.</text>
</comment>
<dbReference type="Proteomes" id="UP001177023">
    <property type="component" value="Unassembled WGS sequence"/>
</dbReference>
<dbReference type="PROSITE" id="PS50213">
    <property type="entry name" value="FAS1"/>
    <property type="match status" value="2"/>
</dbReference>
<dbReference type="GO" id="GO:0031012">
    <property type="term" value="C:extracellular matrix"/>
    <property type="evidence" value="ECO:0007669"/>
    <property type="project" value="TreeGrafter"/>
</dbReference>
<reference evidence="4" key="1">
    <citation type="submission" date="2023-06" db="EMBL/GenBank/DDBJ databases">
        <authorList>
            <person name="Delattre M."/>
        </authorList>
    </citation>
    <scope>NUCLEOTIDE SEQUENCE</scope>
    <source>
        <strain evidence="4">AF72</strain>
    </source>
</reference>
<dbReference type="SUPFAM" id="SSF82153">
    <property type="entry name" value="FAS1 domain"/>
    <property type="match status" value="2"/>
</dbReference>
<gene>
    <name evidence="4" type="ORF">MSPICULIGERA_LOCUS24634</name>
</gene>
<dbReference type="PANTHER" id="PTHR10900:SF77">
    <property type="entry name" value="FI19380P1"/>
    <property type="match status" value="1"/>
</dbReference>
<feature type="domain" description="FAS1" evidence="3">
    <location>
        <begin position="591"/>
        <end position="725"/>
    </location>
</feature>
<dbReference type="GO" id="GO:0005615">
    <property type="term" value="C:extracellular space"/>
    <property type="evidence" value="ECO:0007669"/>
    <property type="project" value="TreeGrafter"/>
</dbReference>
<feature type="domain" description="FAS1" evidence="3">
    <location>
        <begin position="327"/>
        <end position="460"/>
    </location>
</feature>